<dbReference type="EMBL" id="JBHTKN010000008">
    <property type="protein sequence ID" value="MFD1043174.1"/>
    <property type="molecule type" value="Genomic_DNA"/>
</dbReference>
<proteinExistence type="predicted"/>
<name>A0ABW3M0N8_9GAMM</name>
<comment type="caution">
    <text evidence="1">The sequence shown here is derived from an EMBL/GenBank/DDBJ whole genome shotgun (WGS) entry which is preliminary data.</text>
</comment>
<organism evidence="1 2">
    <name type="scientific">Pseudoxanthomonas kaohsiungensis</name>
    <dbReference type="NCBI Taxonomy" id="283923"/>
    <lineage>
        <taxon>Bacteria</taxon>
        <taxon>Pseudomonadati</taxon>
        <taxon>Pseudomonadota</taxon>
        <taxon>Gammaproteobacteria</taxon>
        <taxon>Lysobacterales</taxon>
        <taxon>Lysobacteraceae</taxon>
        <taxon>Pseudoxanthomonas</taxon>
    </lineage>
</organism>
<dbReference type="RefSeq" id="WP_162377099.1">
    <property type="nucleotide sequence ID" value="NZ_JBHTKN010000008.1"/>
</dbReference>
<evidence type="ECO:0008006" key="3">
    <source>
        <dbReference type="Google" id="ProtNLM"/>
    </source>
</evidence>
<gene>
    <name evidence="1" type="ORF">ACFQ2N_12545</name>
</gene>
<sequence>MSASIQQLPEPRVELHRNLSLTVHSQTYADEYNDGNRYVVLVDGATAHRSFRRASELASWAGELNLKLPATEAELQEGSGQPIRGQYHEVVHANTETFEAVDGIRTRTWCEGEITAAQTVTDLASGQVAMHAVGACCETREVFDGMLWPLPGEQVGVYARPDDRSIYDVIGGWTHEDGAILQISGTPLSVLRERFPEAKLYTLSEAVDRIERACITPVREISEAVFDDARDALPPEGWVRSNQAESFKFAERYSGLITTIYARVEDRYFMFHDRCTMRHARIMERVEASGLLKQPKPQFEDEQSEAPRMG</sequence>
<keyword evidence="2" id="KW-1185">Reference proteome</keyword>
<reference evidence="2" key="1">
    <citation type="journal article" date="2019" name="Int. J. Syst. Evol. Microbiol.">
        <title>The Global Catalogue of Microorganisms (GCM) 10K type strain sequencing project: providing services to taxonomists for standard genome sequencing and annotation.</title>
        <authorList>
            <consortium name="The Broad Institute Genomics Platform"/>
            <consortium name="The Broad Institute Genome Sequencing Center for Infectious Disease"/>
            <person name="Wu L."/>
            <person name="Ma J."/>
        </authorList>
    </citation>
    <scope>NUCLEOTIDE SEQUENCE [LARGE SCALE GENOMIC DNA]</scope>
    <source>
        <strain evidence="2">CCUG 55854</strain>
    </source>
</reference>
<accession>A0ABW3M0N8</accession>
<evidence type="ECO:0000313" key="2">
    <source>
        <dbReference type="Proteomes" id="UP001597033"/>
    </source>
</evidence>
<evidence type="ECO:0000313" key="1">
    <source>
        <dbReference type="EMBL" id="MFD1043174.1"/>
    </source>
</evidence>
<protein>
    <recommendedName>
        <fullName evidence="3">DUF932 domain-containing protein</fullName>
    </recommendedName>
</protein>
<dbReference type="Proteomes" id="UP001597033">
    <property type="component" value="Unassembled WGS sequence"/>
</dbReference>